<dbReference type="InterPro" id="IPR016130">
    <property type="entry name" value="Tyr_Pase_AS"/>
</dbReference>
<dbReference type="OrthoDB" id="6058203at2759"/>
<dbReference type="SMART" id="SM00404">
    <property type="entry name" value="PTPc_motif"/>
    <property type="match status" value="1"/>
</dbReference>
<dbReference type="Pfam" id="PF00581">
    <property type="entry name" value="Rhodanese"/>
    <property type="match status" value="1"/>
</dbReference>
<proteinExistence type="inferred from homology"/>
<dbReference type="Gene3D" id="3.40.250.10">
    <property type="entry name" value="Rhodanese-like domain"/>
    <property type="match status" value="1"/>
</dbReference>
<dbReference type="CDD" id="cd18533">
    <property type="entry name" value="PTP_fungal"/>
    <property type="match status" value="1"/>
</dbReference>
<dbReference type="Proteomes" id="UP000186955">
    <property type="component" value="Unassembled WGS sequence"/>
</dbReference>
<evidence type="ECO:0000256" key="3">
    <source>
        <dbReference type="SAM" id="MobiDB-lite"/>
    </source>
</evidence>
<sequence length="741" mass="82438">MTGPGRSPSSPWVQSAQGRANQPFHPGLSPTQTSMHTSSERPSPNYFGITVDHSSNPPTSNAGPHLQRNWASFQSSLPSPKLQLYVQEPVSENLSTLLRSESEVDKGRRESALQSFSTNGDSPANRTWLRTSHPPTTGGLANNRVQGSPSGYCIKPGQNPGAASSDDGSSIPSRWITAERCAELIKSKSQKVLLLDVRPYAHFSQSNITGSLNLCIPTTLLKRRSFDTQKLEKTFTSDDDKGNFARWRECTTIIVYDSATSDVKDAVPLGHVITKFQAENWEGEGLILQGGFKAFSSQYPQLVRRPQAQTAGPSPKKKRSPMSIDLNSIAPVVGGCALPASSSAANPFFGNIRQNMDLMGGVGQIPLKLPDGLTETQRQELPPWLREASDVKDQGHRLSEKFLDLEKRELERMKQALTYEGSSASTGGATKKYRVAGIEKGTKNRYNDIYPFDHSRVRLEGIPSGGCDYVNANHIQAEFSNRRYIATQAPVPDTFNDFWRVVWEQDVRLLVSLTAEVERGQTKCHPYWKSGDYGPFKVKAYSERFINVDTKDRSIDPTAKSPLGSSQQAQRTDESNENPVIIVRHFSLYHTAFPFQPLRDITQLQYPYWPDFGTTSQPAHLLNLIEQCNKVIRSTSTSKFGNQDAEPKGQRPVLVHCSAGCGRTGTFCTVDSVLDMLKRQRMSSEDSNFDALQNPSLDLIVKTVEDFRTQRPSMVQNLSQFVLCYESVLEWLVSRMDDEDD</sequence>
<evidence type="ECO:0000256" key="1">
    <source>
        <dbReference type="ARBA" id="ARBA00009649"/>
    </source>
</evidence>
<comment type="caution">
    <text evidence="7">The sequence shown here is derived from an EMBL/GenBank/DDBJ whole genome shotgun (WGS) entry which is preliminary data.</text>
</comment>
<accession>A0A1Q5TFT9</accession>
<dbReference type="InterPro" id="IPR050348">
    <property type="entry name" value="Protein-Tyr_Phosphatase"/>
</dbReference>
<feature type="region of interest" description="Disordered" evidence="3">
    <location>
        <begin position="1"/>
        <end position="66"/>
    </location>
</feature>
<dbReference type="EC" id="3.1.3.48" evidence="2"/>
<evidence type="ECO:0000259" key="4">
    <source>
        <dbReference type="PROSITE" id="PS50055"/>
    </source>
</evidence>
<feature type="compositionally biased region" description="Polar residues" evidence="3">
    <location>
        <begin position="29"/>
        <end position="42"/>
    </location>
</feature>
<dbReference type="PANTHER" id="PTHR19134:SF561">
    <property type="entry name" value="PROTEIN TYROSINE PHOSPHATASE 36E, ISOFORM A"/>
    <property type="match status" value="1"/>
</dbReference>
<dbReference type="InterPro" id="IPR001763">
    <property type="entry name" value="Rhodanese-like_dom"/>
</dbReference>
<dbReference type="SUPFAM" id="SSF52799">
    <property type="entry name" value="(Phosphotyrosine protein) phosphatases II"/>
    <property type="match status" value="1"/>
</dbReference>
<dbReference type="InterPro" id="IPR000387">
    <property type="entry name" value="Tyr_Pase_dom"/>
</dbReference>
<feature type="compositionally biased region" description="Basic and acidic residues" evidence="3">
    <location>
        <begin position="100"/>
        <end position="111"/>
    </location>
</feature>
<evidence type="ECO:0000313" key="7">
    <source>
        <dbReference type="EMBL" id="OKO99094.1"/>
    </source>
</evidence>
<feature type="region of interest" description="Disordered" evidence="3">
    <location>
        <begin position="98"/>
        <end position="170"/>
    </location>
</feature>
<dbReference type="InterPro" id="IPR000242">
    <property type="entry name" value="PTP_cat"/>
</dbReference>
<feature type="domain" description="Tyrosine specific protein phosphatases" evidence="5">
    <location>
        <begin position="622"/>
        <end position="722"/>
    </location>
</feature>
<feature type="domain" description="Tyrosine-protein phosphatase" evidence="4">
    <location>
        <begin position="443"/>
        <end position="731"/>
    </location>
</feature>
<feature type="compositionally biased region" description="Polar residues" evidence="3">
    <location>
        <begin position="52"/>
        <end position="62"/>
    </location>
</feature>
<dbReference type="InterPro" id="IPR029021">
    <property type="entry name" value="Prot-tyrosine_phosphatase-like"/>
</dbReference>
<dbReference type="PROSITE" id="PS00383">
    <property type="entry name" value="TYR_PHOSPHATASE_1"/>
    <property type="match status" value="1"/>
</dbReference>
<evidence type="ECO:0000256" key="2">
    <source>
        <dbReference type="ARBA" id="ARBA00013064"/>
    </source>
</evidence>
<dbReference type="PROSITE" id="PS50056">
    <property type="entry name" value="TYR_PHOSPHATASE_2"/>
    <property type="match status" value="1"/>
</dbReference>
<evidence type="ECO:0000259" key="5">
    <source>
        <dbReference type="PROSITE" id="PS50056"/>
    </source>
</evidence>
<organism evidence="7 8">
    <name type="scientific">Penicillium subrubescens</name>
    <dbReference type="NCBI Taxonomy" id="1316194"/>
    <lineage>
        <taxon>Eukaryota</taxon>
        <taxon>Fungi</taxon>
        <taxon>Dikarya</taxon>
        <taxon>Ascomycota</taxon>
        <taxon>Pezizomycotina</taxon>
        <taxon>Eurotiomycetes</taxon>
        <taxon>Eurotiomycetidae</taxon>
        <taxon>Eurotiales</taxon>
        <taxon>Aspergillaceae</taxon>
        <taxon>Penicillium</taxon>
    </lineage>
</organism>
<dbReference type="GO" id="GO:0004725">
    <property type="term" value="F:protein tyrosine phosphatase activity"/>
    <property type="evidence" value="ECO:0007669"/>
    <property type="project" value="UniProtKB-EC"/>
</dbReference>
<evidence type="ECO:0000259" key="6">
    <source>
        <dbReference type="PROSITE" id="PS50206"/>
    </source>
</evidence>
<evidence type="ECO:0000313" key="8">
    <source>
        <dbReference type="Proteomes" id="UP000186955"/>
    </source>
</evidence>
<comment type="similarity">
    <text evidence="1">Belongs to the protein-tyrosine phosphatase family. Non-receptor class subfamily.</text>
</comment>
<dbReference type="Gene3D" id="3.90.190.10">
    <property type="entry name" value="Protein tyrosine phosphatase superfamily"/>
    <property type="match status" value="1"/>
</dbReference>
<dbReference type="InterPro" id="IPR003595">
    <property type="entry name" value="Tyr_Pase_cat"/>
</dbReference>
<dbReference type="AlphaFoldDB" id="A0A1Q5TFT9"/>
<dbReference type="SMART" id="SM00194">
    <property type="entry name" value="PTPc"/>
    <property type="match status" value="1"/>
</dbReference>
<dbReference type="FunFam" id="3.40.250.10:FF:000051">
    <property type="entry name" value="Protein tyrosine phosphatase (Pyp1), putative"/>
    <property type="match status" value="1"/>
</dbReference>
<feature type="compositionally biased region" description="Polar residues" evidence="3">
    <location>
        <begin position="7"/>
        <end position="20"/>
    </location>
</feature>
<name>A0A1Q5TFT9_9EURO</name>
<keyword evidence="8" id="KW-1185">Reference proteome</keyword>
<dbReference type="PRINTS" id="PR00700">
    <property type="entry name" value="PRTYPHPHTASE"/>
</dbReference>
<dbReference type="SUPFAM" id="SSF52821">
    <property type="entry name" value="Rhodanese/Cell cycle control phosphatase"/>
    <property type="match status" value="1"/>
</dbReference>
<dbReference type="STRING" id="1316194.A0A1Q5TFT9"/>
<dbReference type="EMBL" id="MNBE01000664">
    <property type="protein sequence ID" value="OKO99094.1"/>
    <property type="molecule type" value="Genomic_DNA"/>
</dbReference>
<protein>
    <recommendedName>
        <fullName evidence="2">protein-tyrosine-phosphatase</fullName>
        <ecNumber evidence="2">3.1.3.48</ecNumber>
    </recommendedName>
</protein>
<feature type="domain" description="Rhodanese" evidence="6">
    <location>
        <begin position="188"/>
        <end position="304"/>
    </location>
</feature>
<dbReference type="CDD" id="cd01446">
    <property type="entry name" value="DSP_MapKP"/>
    <property type="match status" value="1"/>
</dbReference>
<dbReference type="PROSITE" id="PS50206">
    <property type="entry name" value="RHODANESE_3"/>
    <property type="match status" value="1"/>
</dbReference>
<dbReference type="PANTHER" id="PTHR19134">
    <property type="entry name" value="RECEPTOR-TYPE TYROSINE-PROTEIN PHOSPHATASE"/>
    <property type="match status" value="1"/>
</dbReference>
<feature type="compositionally biased region" description="Polar residues" evidence="3">
    <location>
        <begin position="112"/>
        <end position="149"/>
    </location>
</feature>
<dbReference type="PROSITE" id="PS50055">
    <property type="entry name" value="TYR_PHOSPHATASE_PTP"/>
    <property type="match status" value="1"/>
</dbReference>
<dbReference type="Pfam" id="PF00102">
    <property type="entry name" value="Y_phosphatase"/>
    <property type="match status" value="1"/>
</dbReference>
<gene>
    <name evidence="7" type="ORF">PENSUB_8480</name>
</gene>
<dbReference type="InterPro" id="IPR036873">
    <property type="entry name" value="Rhodanese-like_dom_sf"/>
</dbReference>
<dbReference type="FunFam" id="3.90.190.10:FF:000142">
    <property type="entry name" value="Protein tyrosine phosphatase (Pyp1), putative"/>
    <property type="match status" value="1"/>
</dbReference>
<reference evidence="7 8" key="1">
    <citation type="submission" date="2016-10" db="EMBL/GenBank/DDBJ databases">
        <title>Genome sequence of the ascomycete fungus Penicillium subrubescens.</title>
        <authorList>
            <person name="De Vries R.P."/>
            <person name="Peng M."/>
            <person name="Dilokpimol A."/>
            <person name="Hilden K."/>
            <person name="Makela M.R."/>
            <person name="Grigoriev I."/>
            <person name="Riley R."/>
            <person name="Granchi Z."/>
        </authorList>
    </citation>
    <scope>NUCLEOTIDE SEQUENCE [LARGE SCALE GENOMIC DNA]</scope>
    <source>
        <strain evidence="7 8">CBS 132785</strain>
    </source>
</reference>
<feature type="region of interest" description="Disordered" evidence="3">
    <location>
        <begin position="553"/>
        <end position="576"/>
    </location>
</feature>